<comment type="cofactor">
    <cofactor evidence="1">
        <name>Ca(2+)</name>
        <dbReference type="ChEBI" id="CHEBI:29108"/>
    </cofactor>
</comment>
<feature type="transmembrane region" description="Helical" evidence="20">
    <location>
        <begin position="9"/>
        <end position="30"/>
    </location>
</feature>
<dbReference type="GO" id="GO:0017111">
    <property type="term" value="F:ribonucleoside triphosphate phosphatase activity"/>
    <property type="evidence" value="ECO:0007669"/>
    <property type="project" value="TreeGrafter"/>
</dbReference>
<keyword evidence="10" id="KW-0378">Hydrolase</keyword>
<dbReference type="AlphaFoldDB" id="A0A8K1LGE9"/>
<evidence type="ECO:0000256" key="20">
    <source>
        <dbReference type="SAM" id="Phobius"/>
    </source>
</evidence>
<dbReference type="InterPro" id="IPR000407">
    <property type="entry name" value="GDA1_CD39_NTPase"/>
</dbReference>
<evidence type="ECO:0000256" key="12">
    <source>
        <dbReference type="ARBA" id="ARBA00022840"/>
    </source>
</evidence>
<comment type="cofactor">
    <cofactor evidence="2">
        <name>Mg(2+)</name>
        <dbReference type="ChEBI" id="CHEBI:18420"/>
    </cofactor>
</comment>
<dbReference type="GO" id="GO:0005886">
    <property type="term" value="C:plasma membrane"/>
    <property type="evidence" value="ECO:0007669"/>
    <property type="project" value="UniProtKB-SubCell"/>
</dbReference>
<evidence type="ECO:0000256" key="2">
    <source>
        <dbReference type="ARBA" id="ARBA00001946"/>
    </source>
</evidence>
<dbReference type="GO" id="GO:0046872">
    <property type="term" value="F:metal ion binding"/>
    <property type="evidence" value="ECO:0007669"/>
    <property type="project" value="UniProtKB-KW"/>
</dbReference>
<evidence type="ECO:0000256" key="10">
    <source>
        <dbReference type="ARBA" id="ARBA00022801"/>
    </source>
</evidence>
<dbReference type="GO" id="GO:0005524">
    <property type="term" value="F:ATP binding"/>
    <property type="evidence" value="ECO:0007669"/>
    <property type="project" value="UniProtKB-KW"/>
</dbReference>
<dbReference type="Pfam" id="PF01150">
    <property type="entry name" value="GDA1_CD39"/>
    <property type="match status" value="2"/>
</dbReference>
<evidence type="ECO:0000313" key="22">
    <source>
        <dbReference type="Proteomes" id="UP000796761"/>
    </source>
</evidence>
<keyword evidence="7 20" id="KW-0812">Transmembrane</keyword>
<sequence>MWPRLLRALGWGSVAVLGLLAGTVFVLLLMPAKDALLPGRIKYGLVFDAGSTHTSLYIYRWRGDKENGTGIVSQVEACHVSGECAGICPPSPPAVPNTPSTITDPSLSACSGGRNCVPRSHSWSCPDVHHLPAWDAGWALCSSSPASASWAPLTTSVHSFSHSVQLPVPPGPPKGSAQAPEQWGVPTAGAAPCRAQWGLTGTPAEGWGGINGLSASLTCHLWSRPPQAFSGFYYTLHFLNLTEGQPLSLVNASIREICNSTWKQVQELFPSASRTQLRDACTASSYILTLLLQGYKFNYTTWPNIHFVQQVAGTDVGWTLGYMLNLTNMIPSEPPAAVTELPRSLWMAATALLAIMLILTFCLLTAMSCQRSSLGYEQL</sequence>
<evidence type="ECO:0000256" key="18">
    <source>
        <dbReference type="ARBA" id="ARBA00039598"/>
    </source>
</evidence>
<gene>
    <name evidence="21" type="ORF">HGM15179_014386</name>
</gene>
<evidence type="ECO:0000313" key="21">
    <source>
        <dbReference type="EMBL" id="TRZ12738.1"/>
    </source>
</evidence>
<proteinExistence type="inferred from homology"/>
<evidence type="ECO:0000256" key="17">
    <source>
        <dbReference type="ARBA" id="ARBA00023180"/>
    </source>
</evidence>
<evidence type="ECO:0000256" key="11">
    <source>
        <dbReference type="ARBA" id="ARBA00022837"/>
    </source>
</evidence>
<dbReference type="EC" id="3.6.1.5" evidence="5"/>
<dbReference type="PANTHER" id="PTHR11782">
    <property type="entry name" value="ADENOSINE/GUANOSINE DIPHOSPHATASE"/>
    <property type="match status" value="1"/>
</dbReference>
<comment type="caution">
    <text evidence="21">The sequence shown here is derived from an EMBL/GenBank/DDBJ whole genome shotgun (WGS) entry which is preliminary data.</text>
</comment>
<keyword evidence="13" id="KW-0460">Magnesium</keyword>
<evidence type="ECO:0000256" key="3">
    <source>
        <dbReference type="ARBA" id="ARBA00004651"/>
    </source>
</evidence>
<organism evidence="21 22">
    <name type="scientific">Zosterops borbonicus</name>
    <dbReference type="NCBI Taxonomy" id="364589"/>
    <lineage>
        <taxon>Eukaryota</taxon>
        <taxon>Metazoa</taxon>
        <taxon>Chordata</taxon>
        <taxon>Craniata</taxon>
        <taxon>Vertebrata</taxon>
        <taxon>Euteleostomi</taxon>
        <taxon>Archelosauria</taxon>
        <taxon>Archosauria</taxon>
        <taxon>Dinosauria</taxon>
        <taxon>Saurischia</taxon>
        <taxon>Theropoda</taxon>
        <taxon>Coelurosauria</taxon>
        <taxon>Aves</taxon>
        <taxon>Neognathae</taxon>
        <taxon>Neoaves</taxon>
        <taxon>Telluraves</taxon>
        <taxon>Australaves</taxon>
        <taxon>Passeriformes</taxon>
        <taxon>Sylvioidea</taxon>
        <taxon>Zosteropidae</taxon>
        <taxon>Zosterops</taxon>
    </lineage>
</organism>
<comment type="similarity">
    <text evidence="4">Belongs to the GDA1/CD39 NTPase family.</text>
</comment>
<comment type="subcellular location">
    <subcellularLocation>
        <location evidence="3">Cell membrane</location>
        <topology evidence="3">Multi-pass membrane protein</topology>
    </subcellularLocation>
</comment>
<evidence type="ECO:0000256" key="9">
    <source>
        <dbReference type="ARBA" id="ARBA00022741"/>
    </source>
</evidence>
<dbReference type="Proteomes" id="UP000796761">
    <property type="component" value="Unassembled WGS sequence"/>
</dbReference>
<dbReference type="OrthoDB" id="6372431at2759"/>
<evidence type="ECO:0000256" key="1">
    <source>
        <dbReference type="ARBA" id="ARBA00001913"/>
    </source>
</evidence>
<keyword evidence="17" id="KW-0325">Glycoprotein</keyword>
<dbReference type="GO" id="GO:0004050">
    <property type="term" value="F:apyrase activity"/>
    <property type="evidence" value="ECO:0007669"/>
    <property type="project" value="UniProtKB-EC"/>
</dbReference>
<dbReference type="GO" id="GO:0004382">
    <property type="term" value="F:GDP phosphatase activity"/>
    <property type="evidence" value="ECO:0007669"/>
    <property type="project" value="TreeGrafter"/>
</dbReference>
<protein>
    <recommendedName>
        <fullName evidence="18">Ectonucleoside triphosphate diphosphohydrolase 8</fullName>
        <ecNumber evidence="5">3.6.1.5</ecNumber>
    </recommendedName>
</protein>
<feature type="transmembrane region" description="Helical" evidence="20">
    <location>
        <begin position="345"/>
        <end position="366"/>
    </location>
</feature>
<keyword evidence="22" id="KW-1185">Reference proteome</keyword>
<keyword evidence="9" id="KW-0547">Nucleotide-binding</keyword>
<name>A0A8K1LGE9_9PASS</name>
<reference evidence="21" key="1">
    <citation type="submission" date="2019-04" db="EMBL/GenBank/DDBJ databases">
        <title>Genome assembly of Zosterops borbonicus 15179.</title>
        <authorList>
            <person name="Leroy T."/>
            <person name="Anselmetti Y."/>
            <person name="Tilak M.-K."/>
            <person name="Nabholz B."/>
        </authorList>
    </citation>
    <scope>NUCLEOTIDE SEQUENCE</scope>
    <source>
        <strain evidence="21">HGM_15179</strain>
        <tissue evidence="21">Muscle</tissue>
    </source>
</reference>
<evidence type="ECO:0000256" key="16">
    <source>
        <dbReference type="ARBA" id="ARBA00023157"/>
    </source>
</evidence>
<evidence type="ECO:0000256" key="5">
    <source>
        <dbReference type="ARBA" id="ARBA00012148"/>
    </source>
</evidence>
<evidence type="ECO:0000256" key="13">
    <source>
        <dbReference type="ARBA" id="ARBA00022842"/>
    </source>
</evidence>
<evidence type="ECO:0000256" key="7">
    <source>
        <dbReference type="ARBA" id="ARBA00022692"/>
    </source>
</evidence>
<evidence type="ECO:0000256" key="8">
    <source>
        <dbReference type="ARBA" id="ARBA00022723"/>
    </source>
</evidence>
<evidence type="ECO:0000256" key="14">
    <source>
        <dbReference type="ARBA" id="ARBA00022989"/>
    </source>
</evidence>
<evidence type="ECO:0000256" key="4">
    <source>
        <dbReference type="ARBA" id="ARBA00009283"/>
    </source>
</evidence>
<evidence type="ECO:0000256" key="6">
    <source>
        <dbReference type="ARBA" id="ARBA00022475"/>
    </source>
</evidence>
<keyword evidence="12" id="KW-0067">ATP-binding</keyword>
<keyword evidence="6" id="KW-1003">Cell membrane</keyword>
<keyword evidence="15 20" id="KW-0472">Membrane</keyword>
<dbReference type="EMBL" id="SWJQ01000570">
    <property type="protein sequence ID" value="TRZ12738.1"/>
    <property type="molecule type" value="Genomic_DNA"/>
</dbReference>
<accession>A0A8K1LGE9</accession>
<dbReference type="GO" id="GO:0009134">
    <property type="term" value="P:nucleoside diphosphate catabolic process"/>
    <property type="evidence" value="ECO:0007669"/>
    <property type="project" value="TreeGrafter"/>
</dbReference>
<comment type="catalytic activity">
    <reaction evidence="19">
        <text>a ribonucleoside 5'-triphosphate + 2 H2O = a ribonucleoside 5'-phosphate + 2 phosphate + 2 H(+)</text>
        <dbReference type="Rhea" id="RHEA:36795"/>
        <dbReference type="ChEBI" id="CHEBI:15377"/>
        <dbReference type="ChEBI" id="CHEBI:15378"/>
        <dbReference type="ChEBI" id="CHEBI:43474"/>
        <dbReference type="ChEBI" id="CHEBI:58043"/>
        <dbReference type="ChEBI" id="CHEBI:61557"/>
        <dbReference type="EC" id="3.6.1.5"/>
    </reaction>
</comment>
<dbReference type="GO" id="GO:0045134">
    <property type="term" value="F:UDP phosphatase activity"/>
    <property type="evidence" value="ECO:0007669"/>
    <property type="project" value="TreeGrafter"/>
</dbReference>
<dbReference type="PANTHER" id="PTHR11782:SF31">
    <property type="entry name" value="ECTONUCLEOSIDE TRIPHOSPHATE DIPHOSPHOHYDROLASE 8"/>
    <property type="match status" value="1"/>
</dbReference>
<dbReference type="Gene3D" id="3.30.420.40">
    <property type="match status" value="1"/>
</dbReference>
<evidence type="ECO:0000256" key="19">
    <source>
        <dbReference type="ARBA" id="ARBA00049175"/>
    </source>
</evidence>
<keyword evidence="14 20" id="KW-1133">Transmembrane helix</keyword>
<keyword evidence="11" id="KW-0106">Calcium</keyword>
<keyword evidence="8" id="KW-0479">Metal-binding</keyword>
<evidence type="ECO:0000256" key="15">
    <source>
        <dbReference type="ARBA" id="ARBA00023136"/>
    </source>
</evidence>
<dbReference type="Gene3D" id="3.30.420.150">
    <property type="entry name" value="Exopolyphosphatase. Domain 2"/>
    <property type="match status" value="1"/>
</dbReference>
<keyword evidence="16" id="KW-1015">Disulfide bond</keyword>